<keyword evidence="4" id="KW-1185">Reference proteome</keyword>
<dbReference type="PRINTS" id="PR00598">
    <property type="entry name" value="HTHMARR"/>
</dbReference>
<sequence length="181" mass="19091">MEKQENGRIGIVAALVRSSFLVNAVYAESGREYGVTPQQGQLLCVLMGRPYGMGELGATLRLAKSSLTGLVDRTERNGLVRREPDPRDTRAVRVALTRQGADLAKEFYDATCRRIDELPTSLTPDERETLTVLLARVVQDNEVPVVFGSPGEPGPGLGPGPGSGPGPGLGPGRPGPGSSKA</sequence>
<dbReference type="SUPFAM" id="SSF46785">
    <property type="entry name" value="Winged helix' DNA-binding domain"/>
    <property type="match status" value="1"/>
</dbReference>
<feature type="compositionally biased region" description="Pro residues" evidence="1">
    <location>
        <begin position="152"/>
        <end position="164"/>
    </location>
</feature>
<feature type="region of interest" description="Disordered" evidence="1">
    <location>
        <begin position="144"/>
        <end position="181"/>
    </location>
</feature>
<gene>
    <name evidence="3" type="ORF">QIS99_21260</name>
</gene>
<dbReference type="PANTHER" id="PTHR33164">
    <property type="entry name" value="TRANSCRIPTIONAL REGULATOR, MARR FAMILY"/>
    <property type="match status" value="1"/>
</dbReference>
<dbReference type="RefSeq" id="WP_282515163.1">
    <property type="nucleotide sequence ID" value="NZ_JASCIR010000019.1"/>
</dbReference>
<dbReference type="InterPro" id="IPR039422">
    <property type="entry name" value="MarR/SlyA-like"/>
</dbReference>
<evidence type="ECO:0000256" key="1">
    <source>
        <dbReference type="SAM" id="MobiDB-lite"/>
    </source>
</evidence>
<name>A0ABT6RW89_9ACTN</name>
<proteinExistence type="predicted"/>
<reference evidence="3 4" key="1">
    <citation type="submission" date="2023-05" db="EMBL/GenBank/DDBJ databases">
        <title>Draft genome sequence of Streptomyces sp. B-S-A8 isolated from a cave soil in Thailand.</title>
        <authorList>
            <person name="Chamroensaksri N."/>
            <person name="Muangham S."/>
        </authorList>
    </citation>
    <scope>NUCLEOTIDE SEQUENCE [LARGE SCALE GENOMIC DNA]</scope>
    <source>
        <strain evidence="3 4">B-S-A8</strain>
    </source>
</reference>
<protein>
    <submittedName>
        <fullName evidence="3">MarR family transcriptional regulator</fullName>
    </submittedName>
</protein>
<accession>A0ABT6RW89</accession>
<organism evidence="3 4">
    <name type="scientific">Streptomyces solicavernae</name>
    <dbReference type="NCBI Taxonomy" id="3043614"/>
    <lineage>
        <taxon>Bacteria</taxon>
        <taxon>Bacillati</taxon>
        <taxon>Actinomycetota</taxon>
        <taxon>Actinomycetes</taxon>
        <taxon>Kitasatosporales</taxon>
        <taxon>Streptomycetaceae</taxon>
        <taxon>Streptomyces</taxon>
    </lineage>
</organism>
<dbReference type="InterPro" id="IPR036390">
    <property type="entry name" value="WH_DNA-bd_sf"/>
</dbReference>
<dbReference type="InterPro" id="IPR036388">
    <property type="entry name" value="WH-like_DNA-bd_sf"/>
</dbReference>
<dbReference type="SMART" id="SM00347">
    <property type="entry name" value="HTH_MARR"/>
    <property type="match status" value="1"/>
</dbReference>
<evidence type="ECO:0000313" key="3">
    <source>
        <dbReference type="EMBL" id="MDI3388713.1"/>
    </source>
</evidence>
<dbReference type="Pfam" id="PF12802">
    <property type="entry name" value="MarR_2"/>
    <property type="match status" value="1"/>
</dbReference>
<comment type="caution">
    <text evidence="3">The sequence shown here is derived from an EMBL/GenBank/DDBJ whole genome shotgun (WGS) entry which is preliminary data.</text>
</comment>
<feature type="domain" description="HTH marR-type" evidence="2">
    <location>
        <begin position="8"/>
        <end position="139"/>
    </location>
</feature>
<dbReference type="InterPro" id="IPR000835">
    <property type="entry name" value="HTH_MarR-typ"/>
</dbReference>
<evidence type="ECO:0000259" key="2">
    <source>
        <dbReference type="PROSITE" id="PS50995"/>
    </source>
</evidence>
<dbReference type="EMBL" id="JASCIR010000019">
    <property type="protein sequence ID" value="MDI3388713.1"/>
    <property type="molecule type" value="Genomic_DNA"/>
</dbReference>
<dbReference type="Proteomes" id="UP001224661">
    <property type="component" value="Unassembled WGS sequence"/>
</dbReference>
<evidence type="ECO:0000313" key="4">
    <source>
        <dbReference type="Proteomes" id="UP001224661"/>
    </source>
</evidence>
<dbReference type="PROSITE" id="PS50995">
    <property type="entry name" value="HTH_MARR_2"/>
    <property type="match status" value="1"/>
</dbReference>
<dbReference type="PANTHER" id="PTHR33164:SF107">
    <property type="entry name" value="TRANSCRIPTIONAL REGULATORY PROTEIN"/>
    <property type="match status" value="1"/>
</dbReference>
<dbReference type="Gene3D" id="1.10.10.10">
    <property type="entry name" value="Winged helix-like DNA-binding domain superfamily/Winged helix DNA-binding domain"/>
    <property type="match status" value="1"/>
</dbReference>